<name>A0A9X3J1H5_9BACT</name>
<keyword evidence="3" id="KW-1185">Reference proteome</keyword>
<dbReference type="InterPro" id="IPR011989">
    <property type="entry name" value="ARM-like"/>
</dbReference>
<dbReference type="Gene3D" id="1.25.10.10">
    <property type="entry name" value="Leucine-rich Repeat Variant"/>
    <property type="match status" value="1"/>
</dbReference>
<accession>A0A9X3J1H5</accession>
<dbReference type="Proteomes" id="UP001150924">
    <property type="component" value="Unassembled WGS sequence"/>
</dbReference>
<dbReference type="AlphaFoldDB" id="A0A9X3J1H5"/>
<sequence length="290" mass="30712">MTTREGDDEPLWDVLEEHLDEAEFLWESWEQSLVAPNYTLEEVAAGVESRLLAHLDGLVIGGAAAAERLLVPALESDESARVSAAAAALLLGAGDSALGTLFAVLQDLPEQRPALVRAFACVDHPGLLARLRAGLADVDEALVASCAEALVFRHEPLGEALSVLLASDDPTVRSLGLRALPGEGEGSVRAIQAALGDEEPLVVDAAIAAGLVLAPAPTWTRVRARAEEPGGGSALVLWRCATRPAIVRRCRRRSVMRRGGLPPSTRSATWARRSWSTRASSGSTTRRAGR</sequence>
<evidence type="ECO:0000313" key="3">
    <source>
        <dbReference type="Proteomes" id="UP001150924"/>
    </source>
</evidence>
<feature type="region of interest" description="Disordered" evidence="1">
    <location>
        <begin position="257"/>
        <end position="290"/>
    </location>
</feature>
<organism evidence="2 3">
    <name type="scientific">Nannocystis pusilla</name>
    <dbReference type="NCBI Taxonomy" id="889268"/>
    <lineage>
        <taxon>Bacteria</taxon>
        <taxon>Pseudomonadati</taxon>
        <taxon>Myxococcota</taxon>
        <taxon>Polyangia</taxon>
        <taxon>Nannocystales</taxon>
        <taxon>Nannocystaceae</taxon>
        <taxon>Nannocystis</taxon>
    </lineage>
</organism>
<proteinExistence type="predicted"/>
<dbReference type="EMBL" id="JAPNKE010000002">
    <property type="protein sequence ID" value="MCY1010709.1"/>
    <property type="molecule type" value="Genomic_DNA"/>
</dbReference>
<dbReference type="InterPro" id="IPR016024">
    <property type="entry name" value="ARM-type_fold"/>
</dbReference>
<reference evidence="2" key="1">
    <citation type="submission" date="2022-11" db="EMBL/GenBank/DDBJ databases">
        <title>Minimal conservation of predation-associated metabolite biosynthetic gene clusters underscores biosynthetic potential of Myxococcota including descriptions for ten novel species: Archangium lansinium sp. nov., Myxococcus landrumus sp. nov., Nannocystis bai.</title>
        <authorList>
            <person name="Ahearne A."/>
            <person name="Stevens C."/>
            <person name="Phillips K."/>
        </authorList>
    </citation>
    <scope>NUCLEOTIDE SEQUENCE</scope>
    <source>
        <strain evidence="2">Na p29</strain>
    </source>
</reference>
<evidence type="ECO:0000313" key="2">
    <source>
        <dbReference type="EMBL" id="MCY1010709.1"/>
    </source>
</evidence>
<dbReference type="RefSeq" id="WP_267773774.1">
    <property type="nucleotide sequence ID" value="NZ_JAPNKE010000002.1"/>
</dbReference>
<evidence type="ECO:0000256" key="1">
    <source>
        <dbReference type="SAM" id="MobiDB-lite"/>
    </source>
</evidence>
<feature type="compositionally biased region" description="Low complexity" evidence="1">
    <location>
        <begin position="264"/>
        <end position="290"/>
    </location>
</feature>
<dbReference type="SUPFAM" id="SSF48371">
    <property type="entry name" value="ARM repeat"/>
    <property type="match status" value="1"/>
</dbReference>
<protein>
    <submittedName>
        <fullName evidence="2">Uncharacterized protein</fullName>
    </submittedName>
</protein>
<gene>
    <name evidence="2" type="ORF">OV079_35120</name>
</gene>
<comment type="caution">
    <text evidence="2">The sequence shown here is derived from an EMBL/GenBank/DDBJ whole genome shotgun (WGS) entry which is preliminary data.</text>
</comment>